<dbReference type="AlphaFoldDB" id="A0A7Y4P527"/>
<evidence type="ECO:0000256" key="1">
    <source>
        <dbReference type="SAM" id="MobiDB-lite"/>
    </source>
</evidence>
<gene>
    <name evidence="3" type="ORF">HNR71_000034</name>
    <name evidence="4" type="ORF">HPO96_37005</name>
</gene>
<comment type="caution">
    <text evidence="4">The sequence shown here is derived from an EMBL/GenBank/DDBJ whole genome shotgun (WGS) entry which is preliminary data.</text>
</comment>
<proteinExistence type="predicted"/>
<dbReference type="Proteomes" id="UP000553957">
    <property type="component" value="Unassembled WGS sequence"/>
</dbReference>
<evidence type="ECO:0000313" key="3">
    <source>
        <dbReference type="EMBL" id="MBB6564397.1"/>
    </source>
</evidence>
<dbReference type="Proteomes" id="UP000534306">
    <property type="component" value="Unassembled WGS sequence"/>
</dbReference>
<dbReference type="EMBL" id="JABJRC010000018">
    <property type="protein sequence ID" value="NOL45859.1"/>
    <property type="molecule type" value="Genomic_DNA"/>
</dbReference>
<feature type="domain" description="Glycine-rich" evidence="2">
    <location>
        <begin position="225"/>
        <end position="425"/>
    </location>
</feature>
<dbReference type="InterPro" id="IPR049304">
    <property type="entry name" value="Gly_rich_dom"/>
</dbReference>
<dbReference type="RefSeq" id="WP_171679158.1">
    <property type="nucleotide sequence ID" value="NZ_BAAAGT010000022.1"/>
</dbReference>
<dbReference type="Pfam" id="PF21722">
    <property type="entry name" value="Gly_rich_2"/>
    <property type="match status" value="1"/>
</dbReference>
<reference evidence="4 5" key="1">
    <citation type="submission" date="2020-05" db="EMBL/GenBank/DDBJ databases">
        <title>Genome sequence of Kribbella sandramycini ATCC 39419.</title>
        <authorList>
            <person name="Maclea K.S."/>
            <person name="Fair J.L."/>
        </authorList>
    </citation>
    <scope>NUCLEOTIDE SEQUENCE [LARGE SCALE GENOMIC DNA]</scope>
    <source>
        <strain evidence="4 5">ATCC 39419</strain>
    </source>
</reference>
<evidence type="ECO:0000313" key="6">
    <source>
        <dbReference type="Proteomes" id="UP000553957"/>
    </source>
</evidence>
<evidence type="ECO:0000259" key="2">
    <source>
        <dbReference type="Pfam" id="PF21722"/>
    </source>
</evidence>
<evidence type="ECO:0000313" key="5">
    <source>
        <dbReference type="Proteomes" id="UP000534306"/>
    </source>
</evidence>
<evidence type="ECO:0000313" key="4">
    <source>
        <dbReference type="EMBL" id="NOL45859.1"/>
    </source>
</evidence>
<reference evidence="3 6" key="2">
    <citation type="submission" date="2020-08" db="EMBL/GenBank/DDBJ databases">
        <title>Sequencing the genomes of 1000 actinobacteria strains.</title>
        <authorList>
            <person name="Klenk H.-P."/>
        </authorList>
    </citation>
    <scope>NUCLEOTIDE SEQUENCE [LARGE SCALE GENOMIC DNA]</scope>
    <source>
        <strain evidence="3 6">DSM 15626</strain>
    </source>
</reference>
<sequence>MTVGTPAWLNASAGDPTYDAAELRAIDTMYATYDGNNLGARPGVRPGGNAAVLSTSSMTWTVQPGIVSVSGVSAGAFGEYRVPILTAETGAITARDATFDRKDIVFVRVYDADNGDATREAKVEYLAGTPSSTPSAPTMPGKSVLLGTITVPKATPGNALTVALPTNRFTVAAGAVLPCDTRPSAPYAGQVIFNLSSGAMEFYSGSAWVTFSVAAPVTQIFTANGTWVKPAGAKWVEVEVIGAGGSGGGSKTSAAGNHSQGGGGGAGGWSWKRFDASALAASVAVTVGTGGAAVSGADGNPGGASSFAHTTPVAANGGGGGISSNTSSAAFGVAGGGGGTASGGDMSVTGGGGGGGFGSTSFGMSGAGGNGYYGGGGAGVGSASAGSSTGVAGGAYGAGGSGAYSNATTGAASGAGANGRVIVTTYF</sequence>
<organism evidence="4 5">
    <name type="scientific">Kribbella sandramycini</name>
    <dbReference type="NCBI Taxonomy" id="60450"/>
    <lineage>
        <taxon>Bacteria</taxon>
        <taxon>Bacillati</taxon>
        <taxon>Actinomycetota</taxon>
        <taxon>Actinomycetes</taxon>
        <taxon>Propionibacteriales</taxon>
        <taxon>Kribbellaceae</taxon>
        <taxon>Kribbella</taxon>
    </lineage>
</organism>
<keyword evidence="5" id="KW-1185">Reference proteome</keyword>
<protein>
    <recommendedName>
        <fullName evidence="2">Glycine-rich domain-containing protein</fullName>
    </recommendedName>
</protein>
<feature type="region of interest" description="Disordered" evidence="1">
    <location>
        <begin position="247"/>
        <end position="266"/>
    </location>
</feature>
<name>A0A7Y4P527_9ACTN</name>
<dbReference type="EMBL" id="JACHKF010000001">
    <property type="protein sequence ID" value="MBB6564397.1"/>
    <property type="molecule type" value="Genomic_DNA"/>
</dbReference>
<accession>A0A7Y4P527</accession>